<protein>
    <submittedName>
        <fullName evidence="1">Uncharacterized protein</fullName>
    </submittedName>
</protein>
<reference evidence="2" key="1">
    <citation type="submission" date="2019-09" db="EMBL/GenBank/DDBJ databases">
        <title>Isolation and complete genome sequencing of Methylocystis species.</title>
        <authorList>
            <person name="Rumah B.L."/>
            <person name="Stead C.E."/>
            <person name="Stevens B.C."/>
            <person name="Minton N.P."/>
            <person name="Grosse-Honebrink A."/>
            <person name="Zhang Y."/>
        </authorList>
    </citation>
    <scope>NUCLEOTIDE SEQUENCE [LARGE SCALE GENOMIC DNA]</scope>
    <source>
        <strain evidence="2">BRCS1</strain>
    </source>
</reference>
<dbReference type="RefSeq" id="WP_154453303.1">
    <property type="nucleotide sequence ID" value="NZ_CP044328.1"/>
</dbReference>
<organism evidence="1 2">
    <name type="scientific">Methylocystis rosea</name>
    <dbReference type="NCBI Taxonomy" id="173366"/>
    <lineage>
        <taxon>Bacteria</taxon>
        <taxon>Pseudomonadati</taxon>
        <taxon>Pseudomonadota</taxon>
        <taxon>Alphaproteobacteria</taxon>
        <taxon>Hyphomicrobiales</taxon>
        <taxon>Methylocystaceae</taxon>
        <taxon>Methylocystis</taxon>
    </lineage>
</organism>
<evidence type="ECO:0000313" key="1">
    <source>
        <dbReference type="EMBL" id="QGM94968.1"/>
    </source>
</evidence>
<name>A0ABX6ELI9_9HYPH</name>
<dbReference type="EMBL" id="CP044328">
    <property type="protein sequence ID" value="QGM94968.1"/>
    <property type="molecule type" value="Genomic_DNA"/>
</dbReference>
<evidence type="ECO:0000313" key="2">
    <source>
        <dbReference type="Proteomes" id="UP000424673"/>
    </source>
</evidence>
<reference evidence="1 2" key="2">
    <citation type="journal article" date="2021" name="AMB Express">
        <title>Isolation and characterisation of Methylocystis spp. for poly-3-hydroxybutyrate production using waste methane feedstocks.</title>
        <authorList>
            <person name="Rumah B.L."/>
            <person name="Stead C.E."/>
            <person name="Claxton Stevens B.H."/>
            <person name="Minton N.P."/>
            <person name="Grosse-Honebrink A."/>
            <person name="Zhang Y."/>
        </authorList>
    </citation>
    <scope>NUCLEOTIDE SEQUENCE [LARGE SCALE GENOMIC DNA]</scope>
    <source>
        <strain evidence="1 2">BRCS1</strain>
    </source>
</reference>
<proteinExistence type="predicted"/>
<sequence length="452" mass="49796">MKLDSIRAIANAVLYEGYILYPYRPSSIKNRQRWTFGGVFPKAFDQQGDASRMETQVLLRGGEQAAFKVHFRFLQVMTREVGQLTTPAQELPEEDEPALTRVPSLHVDGRELLAWEEAIEREIVIGPLRPADVQVAASVTPFCFKGAREFEPVRDRSGRIVAALIRTSQTIEGVVEAKAEMLSPDVWRLTIGIENVTPLSGAVRDERARAQLRAFTSTHAILTVKDGAFVSLLDPPDDLREAAGQCRNVGAFPVLVGGRDNSAMLSSPIILYDHPAIAPESPGDLFDGTEIDEILTLRILAMTDAEKREMASVDARARALLERTHALTAEDMARLHGVMRNHQSQASEFEPPPMGGDHEKLRLVSLLETGRSLCVGARVRLRPKSGGDIMDIVLKDKIAVVEAIERDFEDRIHVAVTLVDDPGRDLGAAGFPGHRFFFSQEEIEPIAVGDGP</sequence>
<keyword evidence="2" id="KW-1185">Reference proteome</keyword>
<dbReference type="Proteomes" id="UP000424673">
    <property type="component" value="Chromosome"/>
</dbReference>
<accession>A0ABX6ELI9</accession>
<gene>
    <name evidence="1" type="ORF">F7D13_13560</name>
</gene>